<dbReference type="Pfam" id="PF14852">
    <property type="entry name" value="Fis1_TPR_N"/>
    <property type="match status" value="1"/>
</dbReference>
<dbReference type="Proteomes" id="UP000314986">
    <property type="component" value="Unassembled WGS sequence"/>
</dbReference>
<evidence type="ECO:0000313" key="8">
    <source>
        <dbReference type="Proteomes" id="UP000314986"/>
    </source>
</evidence>
<dbReference type="GO" id="GO:0043653">
    <property type="term" value="P:mitochondrial fragmentation involved in apoptotic process"/>
    <property type="evidence" value="ECO:0007669"/>
    <property type="project" value="TreeGrafter"/>
</dbReference>
<sequence length="124" mass="14574">MCLGVLQKFERKYNAEVKQGKVSKASEFEYAWCLIRSRYPDDIKRGIVILEGERVRPAQDRHCVYVCESDRHHVQERERARNKHRLSERLHLLLGRRQLQVKGQKLSSSMCERVFICACVSPCV</sequence>
<dbReference type="GO" id="GO:0005741">
    <property type="term" value="C:mitochondrial outer membrane"/>
    <property type="evidence" value="ECO:0007669"/>
    <property type="project" value="UniProtKB-SubCell"/>
</dbReference>
<dbReference type="AlphaFoldDB" id="A0A4W3GRL2"/>
<reference evidence="7" key="5">
    <citation type="submission" date="2025-09" db="UniProtKB">
        <authorList>
            <consortium name="Ensembl"/>
        </authorList>
    </citation>
    <scope>IDENTIFICATION</scope>
</reference>
<dbReference type="InterPro" id="IPR028058">
    <property type="entry name" value="Fis1_TPR_N"/>
</dbReference>
<evidence type="ECO:0000256" key="2">
    <source>
        <dbReference type="ARBA" id="ARBA00008937"/>
    </source>
</evidence>
<keyword evidence="6" id="KW-0496">Mitochondrion</keyword>
<keyword evidence="8" id="KW-1185">Reference proteome</keyword>
<dbReference type="GO" id="GO:0016559">
    <property type="term" value="P:peroxisome fission"/>
    <property type="evidence" value="ECO:0007669"/>
    <property type="project" value="TreeGrafter"/>
</dbReference>
<dbReference type="GO" id="GO:0000266">
    <property type="term" value="P:mitochondrial fission"/>
    <property type="evidence" value="ECO:0007669"/>
    <property type="project" value="InterPro"/>
</dbReference>
<evidence type="ECO:0000256" key="1">
    <source>
        <dbReference type="ARBA" id="ARBA00004572"/>
    </source>
</evidence>
<name>A0A4W3GRL2_CALMI</name>
<dbReference type="InterPro" id="IPR011990">
    <property type="entry name" value="TPR-like_helical_dom_sf"/>
</dbReference>
<reference evidence="8" key="2">
    <citation type="journal article" date="2007" name="PLoS Biol.">
        <title>Survey sequencing and comparative analysis of the elephant shark (Callorhinchus milii) genome.</title>
        <authorList>
            <person name="Venkatesh B."/>
            <person name="Kirkness E.F."/>
            <person name="Loh Y.H."/>
            <person name="Halpern A.L."/>
            <person name="Lee A.P."/>
            <person name="Johnson J."/>
            <person name="Dandona N."/>
            <person name="Viswanathan L.D."/>
            <person name="Tay A."/>
            <person name="Venter J.C."/>
            <person name="Strausberg R.L."/>
            <person name="Brenner S."/>
        </authorList>
    </citation>
    <scope>NUCLEOTIDE SEQUENCE [LARGE SCALE GENOMIC DNA]</scope>
</reference>
<comment type="subcellular location">
    <subcellularLocation>
        <location evidence="1">Mitochondrion outer membrane</location>
        <topology evidence="1">Single-pass membrane protein</topology>
    </subcellularLocation>
</comment>
<accession>A0A4W3GRL2</accession>
<reference evidence="7" key="4">
    <citation type="submission" date="2025-08" db="UniProtKB">
        <authorList>
            <consortium name="Ensembl"/>
        </authorList>
    </citation>
    <scope>IDENTIFICATION</scope>
</reference>
<comment type="similarity">
    <text evidence="2">Belongs to the FIS1 family.</text>
</comment>
<keyword evidence="4" id="KW-1000">Mitochondrion outer membrane</keyword>
<proteinExistence type="inferred from homology"/>
<protein>
    <submittedName>
        <fullName evidence="7">Uncharacterized protein</fullName>
    </submittedName>
</protein>
<dbReference type="GO" id="GO:0005778">
    <property type="term" value="C:peroxisomal membrane"/>
    <property type="evidence" value="ECO:0007669"/>
    <property type="project" value="TreeGrafter"/>
</dbReference>
<reference evidence="8" key="3">
    <citation type="journal article" date="2014" name="Nature">
        <title>Elephant shark genome provides unique insights into gnathostome evolution.</title>
        <authorList>
            <consortium name="International Elephant Shark Genome Sequencing Consortium"/>
            <person name="Venkatesh B."/>
            <person name="Lee A.P."/>
            <person name="Ravi V."/>
            <person name="Maurya A.K."/>
            <person name="Lian M.M."/>
            <person name="Swann J.B."/>
            <person name="Ohta Y."/>
            <person name="Flajnik M.F."/>
            <person name="Sutoh Y."/>
            <person name="Kasahara M."/>
            <person name="Hoon S."/>
            <person name="Gangu V."/>
            <person name="Roy S.W."/>
            <person name="Irimia M."/>
            <person name="Korzh V."/>
            <person name="Kondrychyn I."/>
            <person name="Lim Z.W."/>
            <person name="Tay B.H."/>
            <person name="Tohari S."/>
            <person name="Kong K.W."/>
            <person name="Ho S."/>
            <person name="Lorente-Galdos B."/>
            <person name="Quilez J."/>
            <person name="Marques-Bonet T."/>
            <person name="Raney B.J."/>
            <person name="Ingham P.W."/>
            <person name="Tay A."/>
            <person name="Hillier L.W."/>
            <person name="Minx P."/>
            <person name="Boehm T."/>
            <person name="Wilson R.K."/>
            <person name="Brenner S."/>
            <person name="Warren W.C."/>
        </authorList>
    </citation>
    <scope>NUCLEOTIDE SEQUENCE [LARGE SCALE GENOMIC DNA]</scope>
</reference>
<organism evidence="7 8">
    <name type="scientific">Callorhinchus milii</name>
    <name type="common">Ghost shark</name>
    <dbReference type="NCBI Taxonomy" id="7868"/>
    <lineage>
        <taxon>Eukaryota</taxon>
        <taxon>Metazoa</taxon>
        <taxon>Chordata</taxon>
        <taxon>Craniata</taxon>
        <taxon>Vertebrata</taxon>
        <taxon>Chondrichthyes</taxon>
        <taxon>Holocephali</taxon>
        <taxon>Chimaeriformes</taxon>
        <taxon>Callorhinchidae</taxon>
        <taxon>Callorhinchus</taxon>
    </lineage>
</organism>
<evidence type="ECO:0000256" key="3">
    <source>
        <dbReference type="ARBA" id="ARBA00022692"/>
    </source>
</evidence>
<evidence type="ECO:0000256" key="5">
    <source>
        <dbReference type="ARBA" id="ARBA00022989"/>
    </source>
</evidence>
<dbReference type="Gene3D" id="1.25.40.10">
    <property type="entry name" value="Tetratricopeptide repeat domain"/>
    <property type="match status" value="1"/>
</dbReference>
<evidence type="ECO:0000256" key="4">
    <source>
        <dbReference type="ARBA" id="ARBA00022787"/>
    </source>
</evidence>
<dbReference type="PANTHER" id="PTHR13247:SF0">
    <property type="entry name" value="MITOCHONDRIAL FISSION 1 PROTEIN"/>
    <property type="match status" value="1"/>
</dbReference>
<dbReference type="InParanoid" id="A0A4W3GRL2"/>
<keyword evidence="5" id="KW-1133">Transmembrane helix</keyword>
<dbReference type="SUPFAM" id="SSF48452">
    <property type="entry name" value="TPR-like"/>
    <property type="match status" value="1"/>
</dbReference>
<dbReference type="STRING" id="7868.ENSCMIP00000000669"/>
<dbReference type="InterPro" id="IPR016543">
    <property type="entry name" value="Fis1"/>
</dbReference>
<evidence type="ECO:0000256" key="6">
    <source>
        <dbReference type="ARBA" id="ARBA00023128"/>
    </source>
</evidence>
<reference evidence="8" key="1">
    <citation type="journal article" date="2006" name="Science">
        <title>Ancient noncoding elements conserved in the human genome.</title>
        <authorList>
            <person name="Venkatesh B."/>
            <person name="Kirkness E.F."/>
            <person name="Loh Y.H."/>
            <person name="Halpern A.L."/>
            <person name="Lee A.P."/>
            <person name="Johnson J."/>
            <person name="Dandona N."/>
            <person name="Viswanathan L.D."/>
            <person name="Tay A."/>
            <person name="Venter J.C."/>
            <person name="Strausberg R.L."/>
            <person name="Brenner S."/>
        </authorList>
    </citation>
    <scope>NUCLEOTIDE SEQUENCE [LARGE SCALE GENOMIC DNA]</scope>
</reference>
<keyword evidence="3" id="KW-0812">Transmembrane</keyword>
<dbReference type="Ensembl" id="ENSCMIT00000000717.1">
    <property type="protein sequence ID" value="ENSCMIP00000000669.1"/>
    <property type="gene ID" value="ENSCMIG00000000479.1"/>
</dbReference>
<dbReference type="GO" id="GO:0000422">
    <property type="term" value="P:autophagy of mitochondrion"/>
    <property type="evidence" value="ECO:0007669"/>
    <property type="project" value="TreeGrafter"/>
</dbReference>
<keyword evidence="5" id="KW-0472">Membrane</keyword>
<dbReference type="PANTHER" id="PTHR13247">
    <property type="entry name" value="TETRATRICOPEPTIDE REPEAT PROTEIN 11 TPR REPEAT PROTEIN 11"/>
    <property type="match status" value="1"/>
</dbReference>
<evidence type="ECO:0000313" key="7">
    <source>
        <dbReference type="Ensembl" id="ENSCMIP00000000669.1"/>
    </source>
</evidence>